<dbReference type="GeneID" id="96954545"/>
<sequence>MTSYTPPPTPTTDEPDPDRTDEVLALLEDDYSRSILEAVHAEPRSARDLVEVCDASRATVYRRLDRLDDVGLVESWLSYDADGHHRTVFEATLDAVTVGLDADGIGVTITTDDATADGSVTGD</sequence>
<dbReference type="InterPro" id="IPR011991">
    <property type="entry name" value="ArsR-like_HTH"/>
</dbReference>
<gene>
    <name evidence="2" type="ORF">ACFQKE_12805</name>
</gene>
<proteinExistence type="predicted"/>
<dbReference type="InterPro" id="IPR057527">
    <property type="entry name" value="HVO_A0261-like_N"/>
</dbReference>
<dbReference type="EMBL" id="JBHTAT010000001">
    <property type="protein sequence ID" value="MFC7256164.1"/>
    <property type="molecule type" value="Genomic_DNA"/>
</dbReference>
<protein>
    <submittedName>
        <fullName evidence="2">ArsR/SmtB family transcription factor</fullName>
    </submittedName>
</protein>
<feature type="domain" description="HVO-A0261-like N-terminal" evidence="1">
    <location>
        <begin position="32"/>
        <end position="75"/>
    </location>
</feature>
<dbReference type="RefSeq" id="WP_379704730.1">
    <property type="nucleotide sequence ID" value="NZ_JBHTAT010000001.1"/>
</dbReference>
<dbReference type="Proteomes" id="UP001596434">
    <property type="component" value="Unassembled WGS sequence"/>
</dbReference>
<accession>A0ABD6A0C6</accession>
<organism evidence="2 3">
    <name type="scientific">Haloplanus litoreus</name>
    <dbReference type="NCBI Taxonomy" id="767515"/>
    <lineage>
        <taxon>Archaea</taxon>
        <taxon>Methanobacteriati</taxon>
        <taxon>Methanobacteriota</taxon>
        <taxon>Stenosarchaea group</taxon>
        <taxon>Halobacteria</taxon>
        <taxon>Halobacteriales</taxon>
        <taxon>Haloferacaceae</taxon>
        <taxon>Haloplanus</taxon>
    </lineage>
</organism>
<dbReference type="InterPro" id="IPR036388">
    <property type="entry name" value="WH-like_DNA-bd_sf"/>
</dbReference>
<evidence type="ECO:0000313" key="2">
    <source>
        <dbReference type="EMBL" id="MFC7256164.1"/>
    </source>
</evidence>
<name>A0ABD6A0C6_9EURY</name>
<evidence type="ECO:0000259" key="1">
    <source>
        <dbReference type="Pfam" id="PF25213"/>
    </source>
</evidence>
<dbReference type="CDD" id="cd00090">
    <property type="entry name" value="HTH_ARSR"/>
    <property type="match status" value="1"/>
</dbReference>
<dbReference type="SUPFAM" id="SSF46785">
    <property type="entry name" value="Winged helix' DNA-binding domain"/>
    <property type="match status" value="1"/>
</dbReference>
<dbReference type="AlphaFoldDB" id="A0ABD6A0C6"/>
<comment type="caution">
    <text evidence="2">The sequence shown here is derived from an EMBL/GenBank/DDBJ whole genome shotgun (WGS) entry which is preliminary data.</text>
</comment>
<dbReference type="InterPro" id="IPR036390">
    <property type="entry name" value="WH_DNA-bd_sf"/>
</dbReference>
<dbReference type="Pfam" id="PF25213">
    <property type="entry name" value="HVO_A0261_N"/>
    <property type="match status" value="1"/>
</dbReference>
<reference evidence="2 3" key="1">
    <citation type="journal article" date="2019" name="Int. J. Syst. Evol. Microbiol.">
        <title>The Global Catalogue of Microorganisms (GCM) 10K type strain sequencing project: providing services to taxonomists for standard genome sequencing and annotation.</title>
        <authorList>
            <consortium name="The Broad Institute Genomics Platform"/>
            <consortium name="The Broad Institute Genome Sequencing Center for Infectious Disease"/>
            <person name="Wu L."/>
            <person name="Ma J."/>
        </authorList>
    </citation>
    <scope>NUCLEOTIDE SEQUENCE [LARGE SCALE GENOMIC DNA]</scope>
    <source>
        <strain evidence="2 3">GX21</strain>
    </source>
</reference>
<keyword evidence="3" id="KW-1185">Reference proteome</keyword>
<dbReference type="Gene3D" id="1.10.10.10">
    <property type="entry name" value="Winged helix-like DNA-binding domain superfamily/Winged helix DNA-binding domain"/>
    <property type="match status" value="1"/>
</dbReference>
<evidence type="ECO:0000313" key="3">
    <source>
        <dbReference type="Proteomes" id="UP001596434"/>
    </source>
</evidence>